<feature type="transmembrane region" description="Helical" evidence="3">
    <location>
        <begin position="51"/>
        <end position="74"/>
    </location>
</feature>
<dbReference type="Proteomes" id="UP000254134">
    <property type="component" value="Unassembled WGS sequence"/>
</dbReference>
<dbReference type="Pfam" id="PF03816">
    <property type="entry name" value="LytR_cpsA_psr"/>
    <property type="match status" value="1"/>
</dbReference>
<dbReference type="Gene3D" id="3.30.70.2390">
    <property type="match status" value="1"/>
</dbReference>
<gene>
    <name evidence="6" type="ORF">Gocc_2966</name>
</gene>
<dbReference type="Pfam" id="PF13399">
    <property type="entry name" value="LytR_C"/>
    <property type="match status" value="1"/>
</dbReference>
<protein>
    <submittedName>
        <fullName evidence="6">Cell envelope-related function transcriptional attenuator common domain</fullName>
    </submittedName>
</protein>
<dbReference type="InterPro" id="IPR004474">
    <property type="entry name" value="LytR_CpsA_psr"/>
</dbReference>
<proteinExistence type="inferred from homology"/>
<dbReference type="InterPro" id="IPR050922">
    <property type="entry name" value="LytR/CpsA/Psr_CW_biosynth"/>
</dbReference>
<evidence type="ECO:0000259" key="5">
    <source>
        <dbReference type="Pfam" id="PF13399"/>
    </source>
</evidence>
<comment type="similarity">
    <text evidence="1">Belongs to the LytR/CpsA/Psr (LCP) family.</text>
</comment>
<name>A0A7M2YTF4_9ACTN</name>
<dbReference type="OrthoDB" id="9782542at2"/>
<dbReference type="EMBL" id="QQZY01000010">
    <property type="protein sequence ID" value="RDI73366.1"/>
    <property type="molecule type" value="Genomic_DNA"/>
</dbReference>
<keyword evidence="3" id="KW-0472">Membrane</keyword>
<reference evidence="6 7" key="1">
    <citation type="submission" date="2018-07" db="EMBL/GenBank/DDBJ databases">
        <title>High-quality-draft genome sequence of Gaiella occulta.</title>
        <authorList>
            <person name="Severino R."/>
            <person name="Froufe H.J.C."/>
            <person name="Rainey F.A."/>
            <person name="Barroso C."/>
            <person name="Albuquerque L."/>
            <person name="Lobo-Da-Cunha A."/>
            <person name="Da Costa M.S."/>
            <person name="Egas C."/>
        </authorList>
    </citation>
    <scope>NUCLEOTIDE SEQUENCE [LARGE SCALE GENOMIC DNA]</scope>
    <source>
        <strain evidence="6 7">F2-233</strain>
    </source>
</reference>
<dbReference type="PANTHER" id="PTHR33392:SF6">
    <property type="entry name" value="POLYISOPRENYL-TEICHOIC ACID--PEPTIDOGLYCAN TEICHOIC ACID TRANSFERASE TAGU"/>
    <property type="match status" value="1"/>
</dbReference>
<sequence>MRTTLKRGIGRGHAASGNGKTQLPPGPIDPVTIYRQPEPPRASGRSRALRILGWAAVVLAVGVGGVAGGAYLYLHESVAAVAPKSADVKRTIKSLNLPVAGEPATALVIGYDRRAGDAKGTPSRSDTLMLIRADPKAETISLLSFPRDLRVEIVCPGAPTFAGKINAAYARCGAQGTVETIRKLTGTPINYLVTVNFRGFRQLVDKLGGIWMDVDRRYFNDRGGPSGYATINLQPGYQRLGGYQALDFVRFRHTDSDLYRNARQQLFVRALKDQIRTDFSLTKLPKVIKVLTSNIEVGQGGGSDVSARTVLSYAVLAYTLPPGHVFQSRIDGLEGSSDLTTSAENIQRAVQQWANPDVESPKKATAVALGEKVRTKAPPPRSTTVAVLNGNGVTGSATNASYLLSQRGYQMVLPPNGIPANAPSYDYFRTKIYFEPATAGAKLAARTVANLFGSADIQKTTPAIRQLSNGAMLTAVVGQTFHGTLAAAPIDQTPKREPANVVPGASAAIDLLRARQGKVDFPLMVPTVLERSSWIDRERPIRLYRFDDKGRHKTVRLTYRMGTNEYWGVQQTDWQDAPVLGSRNFVRNIGGRRYELYYNGPRLHMVVLRTRKGTYWVVNTLLDRLSNENMLAIAKGLRPLSKVRS</sequence>
<reference evidence="7" key="2">
    <citation type="journal article" date="2019" name="MicrobiologyOpen">
        <title>High-quality draft genome sequence of Gaiella occulta isolated from a 150 meter deep mineral water borehole and comparison with the genome sequences of other deep-branching lineages of the phylum Actinobacteria.</title>
        <authorList>
            <person name="Severino R."/>
            <person name="Froufe H.J.C."/>
            <person name="Barroso C."/>
            <person name="Albuquerque L."/>
            <person name="Lobo-da-Cunha A."/>
            <person name="da Costa M.S."/>
            <person name="Egas C."/>
        </authorList>
    </citation>
    <scope>NUCLEOTIDE SEQUENCE [LARGE SCALE GENOMIC DNA]</scope>
    <source>
        <strain evidence="7">F2-233</strain>
    </source>
</reference>
<evidence type="ECO:0000256" key="2">
    <source>
        <dbReference type="SAM" id="MobiDB-lite"/>
    </source>
</evidence>
<evidence type="ECO:0000259" key="4">
    <source>
        <dbReference type="Pfam" id="PF03816"/>
    </source>
</evidence>
<feature type="region of interest" description="Disordered" evidence="2">
    <location>
        <begin position="1"/>
        <end position="30"/>
    </location>
</feature>
<dbReference type="RefSeq" id="WP_114797353.1">
    <property type="nucleotide sequence ID" value="NZ_QQZY01000010.1"/>
</dbReference>
<keyword evidence="3" id="KW-1133">Transmembrane helix</keyword>
<feature type="domain" description="LytR/CpsA/Psr regulator C-terminal" evidence="5">
    <location>
        <begin position="383"/>
        <end position="481"/>
    </location>
</feature>
<evidence type="ECO:0000256" key="1">
    <source>
        <dbReference type="ARBA" id="ARBA00006068"/>
    </source>
</evidence>
<organism evidence="6 7">
    <name type="scientific">Gaiella occulta</name>
    <dbReference type="NCBI Taxonomy" id="1002870"/>
    <lineage>
        <taxon>Bacteria</taxon>
        <taxon>Bacillati</taxon>
        <taxon>Actinomycetota</taxon>
        <taxon>Thermoleophilia</taxon>
        <taxon>Gaiellales</taxon>
        <taxon>Gaiellaceae</taxon>
        <taxon>Gaiella</taxon>
    </lineage>
</organism>
<feature type="compositionally biased region" description="Basic residues" evidence="2">
    <location>
        <begin position="1"/>
        <end position="10"/>
    </location>
</feature>
<dbReference type="PANTHER" id="PTHR33392">
    <property type="entry name" value="POLYISOPRENYL-TEICHOIC ACID--PEPTIDOGLYCAN TEICHOIC ACID TRANSFERASE TAGU"/>
    <property type="match status" value="1"/>
</dbReference>
<comment type="caution">
    <text evidence="6">The sequence shown here is derived from an EMBL/GenBank/DDBJ whole genome shotgun (WGS) entry which is preliminary data.</text>
</comment>
<dbReference type="InterPro" id="IPR027381">
    <property type="entry name" value="LytR/CpsA/Psr_C"/>
</dbReference>
<dbReference type="NCBIfam" id="TIGR00350">
    <property type="entry name" value="lytR_cpsA_psr"/>
    <property type="match status" value="1"/>
</dbReference>
<keyword evidence="7" id="KW-1185">Reference proteome</keyword>
<accession>A0A7M2YTF4</accession>
<evidence type="ECO:0000313" key="6">
    <source>
        <dbReference type="EMBL" id="RDI73366.1"/>
    </source>
</evidence>
<keyword evidence="3" id="KW-0812">Transmembrane</keyword>
<evidence type="ECO:0000313" key="7">
    <source>
        <dbReference type="Proteomes" id="UP000254134"/>
    </source>
</evidence>
<dbReference type="AlphaFoldDB" id="A0A7M2YTF4"/>
<feature type="domain" description="Cell envelope-related transcriptional attenuator" evidence="4">
    <location>
        <begin position="124"/>
        <end position="275"/>
    </location>
</feature>
<evidence type="ECO:0000256" key="3">
    <source>
        <dbReference type="SAM" id="Phobius"/>
    </source>
</evidence>
<dbReference type="Gene3D" id="3.40.630.190">
    <property type="entry name" value="LCP protein"/>
    <property type="match status" value="1"/>
</dbReference>